<evidence type="ECO:0000256" key="4">
    <source>
        <dbReference type="PROSITE-ProRule" id="PRU00742"/>
    </source>
</evidence>
<organism evidence="6">
    <name type="scientific">Agromyces sp. G08B096</name>
    <dbReference type="NCBI Taxonomy" id="3156399"/>
    <lineage>
        <taxon>Bacteria</taxon>
        <taxon>Bacillati</taxon>
        <taxon>Actinomycetota</taxon>
        <taxon>Actinomycetes</taxon>
        <taxon>Micrococcales</taxon>
        <taxon>Microbacteriaceae</taxon>
        <taxon>Agromyces</taxon>
    </lineage>
</organism>
<evidence type="ECO:0000313" key="6">
    <source>
        <dbReference type="EMBL" id="XBX82988.1"/>
    </source>
</evidence>
<dbReference type="GO" id="GO:0005737">
    <property type="term" value="C:cytoplasm"/>
    <property type="evidence" value="ECO:0007669"/>
    <property type="project" value="TreeGrafter"/>
</dbReference>
<dbReference type="EMBL" id="CP158374">
    <property type="protein sequence ID" value="XBX82988.1"/>
    <property type="molecule type" value="Genomic_DNA"/>
</dbReference>
<evidence type="ECO:0000256" key="5">
    <source>
        <dbReference type="SAM" id="MobiDB-lite"/>
    </source>
</evidence>
<feature type="compositionally biased region" description="Pro residues" evidence="5">
    <location>
        <begin position="312"/>
        <end position="323"/>
    </location>
</feature>
<accession>A0AAU7W9I9</accession>
<dbReference type="SUPFAM" id="SSF52768">
    <property type="entry name" value="Arginase/deacetylase"/>
    <property type="match status" value="1"/>
</dbReference>
<dbReference type="PANTHER" id="PTHR43782">
    <property type="entry name" value="ARGINASE"/>
    <property type="match status" value="1"/>
</dbReference>
<keyword evidence="3" id="KW-0464">Manganese</keyword>
<dbReference type="PRINTS" id="PR00116">
    <property type="entry name" value="ARGINASE"/>
</dbReference>
<dbReference type="GO" id="GO:0004053">
    <property type="term" value="F:arginase activity"/>
    <property type="evidence" value="ECO:0007669"/>
    <property type="project" value="TreeGrafter"/>
</dbReference>
<keyword evidence="2" id="KW-0378">Hydrolase</keyword>
<dbReference type="InterPro" id="IPR006035">
    <property type="entry name" value="Ureohydrolase"/>
</dbReference>
<comment type="similarity">
    <text evidence="4">Belongs to the arginase family.</text>
</comment>
<dbReference type="CDD" id="cd09999">
    <property type="entry name" value="Arginase-like_1"/>
    <property type="match status" value="1"/>
</dbReference>
<dbReference type="InterPro" id="IPR023696">
    <property type="entry name" value="Ureohydrolase_dom_sf"/>
</dbReference>
<reference evidence="6" key="1">
    <citation type="submission" date="2024-05" db="EMBL/GenBank/DDBJ databases">
        <authorList>
            <person name="Yu L."/>
        </authorList>
    </citation>
    <scope>NUCLEOTIDE SEQUENCE</scope>
    <source>
        <strain evidence="6">G08B096</strain>
    </source>
</reference>
<dbReference type="AlphaFoldDB" id="A0AAU7W9I9"/>
<protein>
    <submittedName>
        <fullName evidence="6">Arginase family protein</fullName>
    </submittedName>
</protein>
<dbReference type="PROSITE" id="PS51409">
    <property type="entry name" value="ARGINASE_2"/>
    <property type="match status" value="1"/>
</dbReference>
<dbReference type="GO" id="GO:0030145">
    <property type="term" value="F:manganese ion binding"/>
    <property type="evidence" value="ECO:0007669"/>
    <property type="project" value="TreeGrafter"/>
</dbReference>
<evidence type="ECO:0000256" key="1">
    <source>
        <dbReference type="ARBA" id="ARBA00022723"/>
    </source>
</evidence>
<keyword evidence="1" id="KW-0479">Metal-binding</keyword>
<gene>
    <name evidence="6" type="ORF">ABIQ69_03415</name>
</gene>
<dbReference type="Gene3D" id="3.40.800.10">
    <property type="entry name" value="Ureohydrolase domain"/>
    <property type="match status" value="1"/>
</dbReference>
<proteinExistence type="inferred from homology"/>
<dbReference type="RefSeq" id="WP_350349004.1">
    <property type="nucleotide sequence ID" value="NZ_CP158374.1"/>
</dbReference>
<feature type="region of interest" description="Disordered" evidence="5">
    <location>
        <begin position="302"/>
        <end position="323"/>
    </location>
</feature>
<sequence>MSIDIVWAPTNLGLRPPEPGAVPGTVKAPEALREAGLGAALGPSAGDAGTVLAGRYRPAPGAGEAIRNERAILAHTRALADRVEAVLDRGRTPLVVGGDCSLVLGPLLALRRGGARIGLVYVDGHGDFRRPATSDAADTLGGEALAAAVGLHHEQVSSPDGLAPLVRPVDAVQAGYRDDAAELAELRDTLGDVLTADDLAASEPSAAARRIRSVVDAAGLDGFWIHVDVDVLDPRWMPAVDSPDPGGLEPAGLAALLAELAPHAIGADLAIYDPELDPDGSAATIIVEVVRTGLAGLGSLRRSAAERRAAPASPPPPGTSRAS</sequence>
<evidence type="ECO:0000256" key="2">
    <source>
        <dbReference type="ARBA" id="ARBA00022801"/>
    </source>
</evidence>
<dbReference type="PANTHER" id="PTHR43782:SF3">
    <property type="entry name" value="ARGINASE"/>
    <property type="match status" value="1"/>
</dbReference>
<dbReference type="Pfam" id="PF00491">
    <property type="entry name" value="Arginase"/>
    <property type="match status" value="1"/>
</dbReference>
<name>A0AAU7W9I9_9MICO</name>
<evidence type="ECO:0000256" key="3">
    <source>
        <dbReference type="ARBA" id="ARBA00023211"/>
    </source>
</evidence>